<name>A0A532V1T2_UNCL8</name>
<dbReference type="AlphaFoldDB" id="A0A532V1T2"/>
<proteinExistence type="predicted"/>
<feature type="signal peptide" evidence="1">
    <location>
        <begin position="1"/>
        <end position="24"/>
    </location>
</feature>
<feature type="chain" id="PRO_5021941516" evidence="1">
    <location>
        <begin position="25"/>
        <end position="292"/>
    </location>
</feature>
<keyword evidence="1" id="KW-0732">Signal</keyword>
<organism evidence="2 3">
    <name type="scientific">candidate division LCP-89 bacterium B3_LCP</name>
    <dbReference type="NCBI Taxonomy" id="2012998"/>
    <lineage>
        <taxon>Bacteria</taxon>
        <taxon>Pseudomonadati</taxon>
        <taxon>Bacteria division LCP-89</taxon>
    </lineage>
</organism>
<evidence type="ECO:0000256" key="1">
    <source>
        <dbReference type="SAM" id="SignalP"/>
    </source>
</evidence>
<evidence type="ECO:0000313" key="3">
    <source>
        <dbReference type="Proteomes" id="UP000319619"/>
    </source>
</evidence>
<gene>
    <name evidence="2" type="ORF">CEE37_05820</name>
</gene>
<sequence length="292" mass="33942">MTCKKKVLFPVIIISCAISLQSFAQEINNDYIDSGFIFYDGKYIEAPYKVEMRDLAVFINGIQITSALKIKPKIDVLEDPGVPLDLTTDMTLGEMADIKWQDLMPFYFAKLYYLWATYNKKEAQDRMIEYYRNLPNVAKAERVRGEYVKLWDHSGNSLLVDNYVSDLTLQEPPTMEEIQSNIYKLVVMYRKQLLKGNSYFFFANGTIIILTDRKAVNVLREMDATLTDPSLNLDEKKTRLHKIELIPEENDQLTSSLIENYLRNPQFEKRLAEATQSIINKYGVSSIRSYDW</sequence>
<dbReference type="Proteomes" id="UP000319619">
    <property type="component" value="Unassembled WGS sequence"/>
</dbReference>
<reference evidence="2 3" key="1">
    <citation type="submission" date="2017-06" db="EMBL/GenBank/DDBJ databases">
        <title>Novel microbial phyla capable of carbon fixation and sulfur reduction in deep-sea sediments.</title>
        <authorList>
            <person name="Huang J."/>
            <person name="Baker B."/>
            <person name="Wang Y."/>
        </authorList>
    </citation>
    <scope>NUCLEOTIDE SEQUENCE [LARGE SCALE GENOMIC DNA]</scope>
    <source>
        <strain evidence="2">B3_LCP</strain>
    </source>
</reference>
<comment type="caution">
    <text evidence="2">The sequence shown here is derived from an EMBL/GenBank/DDBJ whole genome shotgun (WGS) entry which is preliminary data.</text>
</comment>
<evidence type="ECO:0000313" key="2">
    <source>
        <dbReference type="EMBL" id="TKJ41181.1"/>
    </source>
</evidence>
<protein>
    <submittedName>
        <fullName evidence="2">Uncharacterized protein</fullName>
    </submittedName>
</protein>
<accession>A0A532V1T2</accession>
<dbReference type="EMBL" id="NJBN01000003">
    <property type="protein sequence ID" value="TKJ41181.1"/>
    <property type="molecule type" value="Genomic_DNA"/>
</dbReference>